<dbReference type="NCBIfam" id="TIGR01726">
    <property type="entry name" value="HEQRo_perm_3TM"/>
    <property type="match status" value="1"/>
</dbReference>
<evidence type="ECO:0000256" key="8">
    <source>
        <dbReference type="ARBA" id="ARBA00023136"/>
    </source>
</evidence>
<evidence type="ECO:0000256" key="6">
    <source>
        <dbReference type="ARBA" id="ARBA00022970"/>
    </source>
</evidence>
<keyword evidence="7 9" id="KW-1133">Transmembrane helix</keyword>
<feature type="transmembrane region" description="Helical" evidence="9">
    <location>
        <begin position="165"/>
        <end position="184"/>
    </location>
</feature>
<evidence type="ECO:0000313" key="12">
    <source>
        <dbReference type="Proteomes" id="UP000192902"/>
    </source>
</evidence>
<gene>
    <name evidence="11" type="primary">papP</name>
    <name evidence="11" type="ORF">CCUN_0247</name>
</gene>
<dbReference type="STRING" id="1121267.CCUN_0247"/>
<dbReference type="AlphaFoldDB" id="A0A1W6BUX6"/>
<sequence>MDLDFMLSTLPAFVKAMWLTIKLSFFGIVFSFIIGLFCVLMGYFKWHFLEKICKIYIEFSRNTPLLIQLFFLYYALPKFGIHLEKIYGLNLLCLSVDESLRPSFACAVVGLSFLGGSYMAESLRAGFEAVRKQQFEAGLSLGFSHFGNLRYIIMPQALNISMPSLSANIIFLIKETSVVSIIALPDLVTLMTSLNSLTYKTNELLLMLFLGYLCIILPLSFILSRVEKRLNYA</sequence>
<dbReference type="InterPro" id="IPR000515">
    <property type="entry name" value="MetI-like"/>
</dbReference>
<evidence type="ECO:0000256" key="4">
    <source>
        <dbReference type="ARBA" id="ARBA00022475"/>
    </source>
</evidence>
<evidence type="ECO:0000313" key="11">
    <source>
        <dbReference type="EMBL" id="ARJ55903.1"/>
    </source>
</evidence>
<dbReference type="KEGG" id="ccun:CCUN_0247"/>
<dbReference type="eggNOG" id="COG0765">
    <property type="taxonomic scope" value="Bacteria"/>
</dbReference>
<keyword evidence="5 9" id="KW-0812">Transmembrane</keyword>
<feature type="transmembrane region" description="Helical" evidence="9">
    <location>
        <begin position="20"/>
        <end position="44"/>
    </location>
</feature>
<feature type="transmembrane region" description="Helical" evidence="9">
    <location>
        <begin position="204"/>
        <end position="223"/>
    </location>
</feature>
<dbReference type="CDD" id="cd06261">
    <property type="entry name" value="TM_PBP2"/>
    <property type="match status" value="1"/>
</dbReference>
<dbReference type="RefSeq" id="WP_027305035.1">
    <property type="nucleotide sequence ID" value="NZ_CP020867.1"/>
</dbReference>
<evidence type="ECO:0000259" key="10">
    <source>
        <dbReference type="PROSITE" id="PS50928"/>
    </source>
</evidence>
<protein>
    <submittedName>
        <fullName evidence="11">Pathogenesis-associated glutamine ABC transporter, permease protein</fullName>
    </submittedName>
</protein>
<dbReference type="GO" id="GO:0006865">
    <property type="term" value="P:amino acid transport"/>
    <property type="evidence" value="ECO:0007669"/>
    <property type="project" value="UniProtKB-KW"/>
</dbReference>
<dbReference type="OrthoDB" id="3181282at2"/>
<evidence type="ECO:0000256" key="7">
    <source>
        <dbReference type="ARBA" id="ARBA00022989"/>
    </source>
</evidence>
<keyword evidence="3 9" id="KW-0813">Transport</keyword>
<dbReference type="GO" id="GO:0043190">
    <property type="term" value="C:ATP-binding cassette (ABC) transporter complex"/>
    <property type="evidence" value="ECO:0007669"/>
    <property type="project" value="InterPro"/>
</dbReference>
<dbReference type="Proteomes" id="UP000192902">
    <property type="component" value="Chromosome"/>
</dbReference>
<dbReference type="InterPro" id="IPR043429">
    <property type="entry name" value="ArtM/GltK/GlnP/TcyL/YhdX-like"/>
</dbReference>
<feature type="domain" description="ABC transmembrane type-1" evidence="10">
    <location>
        <begin position="17"/>
        <end position="223"/>
    </location>
</feature>
<dbReference type="PANTHER" id="PTHR30614:SF37">
    <property type="entry name" value="AMINO-ACID ABC TRANSPORTER PERMEASE PROTEIN YHDX-RELATED"/>
    <property type="match status" value="1"/>
</dbReference>
<comment type="subcellular location">
    <subcellularLocation>
        <location evidence="1">Cell inner membrane</location>
        <topology evidence="1">Multi-pass membrane protein</topology>
    </subcellularLocation>
    <subcellularLocation>
        <location evidence="9">Cell membrane</location>
        <topology evidence="9">Multi-pass membrane protein</topology>
    </subcellularLocation>
</comment>
<name>A0A1W6BUX6_9BACT</name>
<keyword evidence="8 9" id="KW-0472">Membrane</keyword>
<dbReference type="SUPFAM" id="SSF161098">
    <property type="entry name" value="MetI-like"/>
    <property type="match status" value="1"/>
</dbReference>
<dbReference type="GO" id="GO:0022857">
    <property type="term" value="F:transmembrane transporter activity"/>
    <property type="evidence" value="ECO:0007669"/>
    <property type="project" value="InterPro"/>
</dbReference>
<evidence type="ECO:0000256" key="1">
    <source>
        <dbReference type="ARBA" id="ARBA00004429"/>
    </source>
</evidence>
<accession>A0A1W6BUX6</accession>
<evidence type="ECO:0000256" key="3">
    <source>
        <dbReference type="ARBA" id="ARBA00022448"/>
    </source>
</evidence>
<dbReference type="EMBL" id="CP020867">
    <property type="protein sequence ID" value="ARJ55903.1"/>
    <property type="molecule type" value="Genomic_DNA"/>
</dbReference>
<evidence type="ECO:0000256" key="9">
    <source>
        <dbReference type="RuleBase" id="RU363032"/>
    </source>
</evidence>
<comment type="similarity">
    <text evidence="2">Belongs to the binding-protein-dependent transport system permease family. HisMQ subfamily.</text>
</comment>
<dbReference type="PANTHER" id="PTHR30614">
    <property type="entry name" value="MEMBRANE COMPONENT OF AMINO ACID ABC TRANSPORTER"/>
    <property type="match status" value="1"/>
</dbReference>
<dbReference type="PROSITE" id="PS50928">
    <property type="entry name" value="ABC_TM1"/>
    <property type="match status" value="1"/>
</dbReference>
<keyword evidence="6" id="KW-0029">Amino-acid transport</keyword>
<evidence type="ECO:0000256" key="5">
    <source>
        <dbReference type="ARBA" id="ARBA00022692"/>
    </source>
</evidence>
<reference evidence="11 12" key="1">
    <citation type="submission" date="2017-04" db="EMBL/GenBank/DDBJ databases">
        <title>Complete genome sequence of the Campylobacter cuniculorum type strain LMG24588.</title>
        <authorList>
            <person name="Miller W.G."/>
            <person name="Yee E."/>
            <person name="Revez J."/>
            <person name="Bono J.L."/>
            <person name="Rossi M."/>
        </authorList>
    </citation>
    <scope>NUCLEOTIDE SEQUENCE [LARGE SCALE GENOMIC DNA]</scope>
    <source>
        <strain evidence="11 12">LMG 24588</strain>
    </source>
</reference>
<proteinExistence type="inferred from homology"/>
<dbReference type="Pfam" id="PF00528">
    <property type="entry name" value="BPD_transp_1"/>
    <property type="match status" value="1"/>
</dbReference>
<dbReference type="InterPro" id="IPR035906">
    <property type="entry name" value="MetI-like_sf"/>
</dbReference>
<dbReference type="InterPro" id="IPR010065">
    <property type="entry name" value="AA_ABC_transptr_permease_3TM"/>
</dbReference>
<dbReference type="Gene3D" id="1.10.3720.10">
    <property type="entry name" value="MetI-like"/>
    <property type="match status" value="1"/>
</dbReference>
<keyword evidence="4" id="KW-1003">Cell membrane</keyword>
<organism evidence="11 12">
    <name type="scientific">Campylobacter cuniculorum DSM 23162 = LMG 24588</name>
    <dbReference type="NCBI Taxonomy" id="1121267"/>
    <lineage>
        <taxon>Bacteria</taxon>
        <taxon>Pseudomonadati</taxon>
        <taxon>Campylobacterota</taxon>
        <taxon>Epsilonproteobacteria</taxon>
        <taxon>Campylobacterales</taxon>
        <taxon>Campylobacteraceae</taxon>
        <taxon>Campylobacter</taxon>
    </lineage>
</organism>
<evidence type="ECO:0000256" key="2">
    <source>
        <dbReference type="ARBA" id="ARBA00010072"/>
    </source>
</evidence>